<feature type="compositionally biased region" description="Polar residues" evidence="1">
    <location>
        <begin position="735"/>
        <end position="745"/>
    </location>
</feature>
<evidence type="ECO:0000313" key="3">
    <source>
        <dbReference type="Proteomes" id="UP000008063"/>
    </source>
</evidence>
<keyword evidence="3" id="KW-1185">Reference proteome</keyword>
<feature type="compositionally biased region" description="Low complexity" evidence="1">
    <location>
        <begin position="479"/>
        <end position="496"/>
    </location>
</feature>
<gene>
    <name evidence="2" type="ORF">SERLA73DRAFT_177128</name>
</gene>
<feature type="compositionally biased region" description="Polar residues" evidence="1">
    <location>
        <begin position="146"/>
        <end position="158"/>
    </location>
</feature>
<feature type="compositionally biased region" description="Low complexity" evidence="1">
    <location>
        <begin position="264"/>
        <end position="293"/>
    </location>
</feature>
<evidence type="ECO:0000256" key="1">
    <source>
        <dbReference type="SAM" id="MobiDB-lite"/>
    </source>
</evidence>
<feature type="compositionally biased region" description="Low complexity" evidence="1">
    <location>
        <begin position="919"/>
        <end position="930"/>
    </location>
</feature>
<dbReference type="OMA" id="YYQSEHA"/>
<feature type="compositionally biased region" description="Low complexity" evidence="1">
    <location>
        <begin position="810"/>
        <end position="837"/>
    </location>
</feature>
<dbReference type="AlphaFoldDB" id="F8PNG7"/>
<dbReference type="STRING" id="936435.F8PNG7"/>
<feature type="compositionally biased region" description="Basic residues" evidence="1">
    <location>
        <begin position="1"/>
        <end position="11"/>
    </location>
</feature>
<evidence type="ECO:0000313" key="2">
    <source>
        <dbReference type="EMBL" id="EGO01694.1"/>
    </source>
</evidence>
<feature type="region of interest" description="Disordered" evidence="1">
    <location>
        <begin position="547"/>
        <end position="633"/>
    </location>
</feature>
<sequence length="1008" mass="107101">MSTSATKRHSRSPSSCDRTSQRDLSPGLVASHTRPNPVRRDTENILSYYQSSDAGRSFNGSPVENTDKKITSLHTRGLSSCSTTPSDYSAESTIDSEGTHKKPQQPPQTAVRRPSIPSEGGTDRRRLAIVQMNSAASEEVEKAQHSDQGYASTASPSNSLRSRRGLEARLGGLALVAPPDASPKTYTHLTPPSTAPIPHAQPKHSVAEVLPTGGHTRSSSEAVGSGKGVGHVRRKSSREVVIIGTAGYGGAKVTEKQRSPPSPISEISSPLSFQAPLSRSPSPSASEPSKLSAHPVNLLIDKQVTTPGIGERKNINEPVAAPVVVNLYPDASGSKSPPSSQEPWPVKFPTVSPTVSPTLSPTTTLSSFSPAMPSSYLYYQPGVHSTAGPLPPPPIAILNLDPNAPPPPRPPRLHTPFRRRGDIEAVKQALQLPQSVSVTLRSKPAPISNSPKRIVTSSVEPTVAVPSPSGTAEKKDSSTKSSPSSDSSDPNSSTSPAHTREGAFPPSRQVTDTTAASSTSETERPLPRHDSIDDLVAVVGNAIDDMGIMNSSDVPPPTVIEPPRHSENSNGRLGLDIRRTSISPEIARGTPTSDESTDRTSPDLDRALPLTPASSHSPTRSDKESENGSRNLRNSFVNLKRFSALPRTPSLMSLNRLSNGSRSSKTPSPLIFPAALHHPPPVQRIKSSWPAAMHFADVVVKRSALERSAGYAHKINELYVHDCGLRDWLTETKYGGNNSHSSSKRNVGAAAGPRGPSTAPHVSQARHISQSSTTSEATFPRRDDTYSATDLSSRRGDANLPNSPPPLPYPALASTPRSTPSRSSTIIITSPTTAARSLTSPISSKSPGGFFASLGRKTSLKKEQRNGGTPSSPAKVLVKNPSKPAPNPRPINIQNAPSVPGGPRAPPNRVQRSQTVMISSQPSPSDSAGSHRSSTIARRPSLFGSRASPDRSSNESNTDFSRQVDKLAALLPQADRTVLAGYLRRSGQDLLAIGQYLEDEKNGKVRRE</sequence>
<feature type="compositionally biased region" description="Basic and acidic residues" evidence="1">
    <location>
        <begin position="521"/>
        <end position="532"/>
    </location>
</feature>
<feature type="compositionally biased region" description="Polar residues" evidence="1">
    <location>
        <begin position="766"/>
        <end position="777"/>
    </location>
</feature>
<reference evidence="3" key="1">
    <citation type="journal article" date="2011" name="Science">
        <title>The plant cell wall-decomposing machinery underlies the functional diversity of forest fungi.</title>
        <authorList>
            <person name="Eastwood D.C."/>
            <person name="Floudas D."/>
            <person name="Binder M."/>
            <person name="Majcherczyk A."/>
            <person name="Schneider P."/>
            <person name="Aerts A."/>
            <person name="Asiegbu F.O."/>
            <person name="Baker S.E."/>
            <person name="Barry K."/>
            <person name="Bendiksby M."/>
            <person name="Blumentritt M."/>
            <person name="Coutinho P.M."/>
            <person name="Cullen D."/>
            <person name="de Vries R.P."/>
            <person name="Gathman A."/>
            <person name="Goodell B."/>
            <person name="Henrissat B."/>
            <person name="Ihrmark K."/>
            <person name="Kauserud H."/>
            <person name="Kohler A."/>
            <person name="LaButti K."/>
            <person name="Lapidus A."/>
            <person name="Lavin J.L."/>
            <person name="Lee Y.-H."/>
            <person name="Lindquist E."/>
            <person name="Lilly W."/>
            <person name="Lucas S."/>
            <person name="Morin E."/>
            <person name="Murat C."/>
            <person name="Oguiza J.A."/>
            <person name="Park J."/>
            <person name="Pisabarro A.G."/>
            <person name="Riley R."/>
            <person name="Rosling A."/>
            <person name="Salamov A."/>
            <person name="Schmidt O."/>
            <person name="Schmutz J."/>
            <person name="Skrede I."/>
            <person name="Stenlid J."/>
            <person name="Wiebenga A."/>
            <person name="Xie X."/>
            <person name="Kuees U."/>
            <person name="Hibbett D.S."/>
            <person name="Hoffmeister D."/>
            <person name="Hoegberg N."/>
            <person name="Martin F."/>
            <person name="Grigoriev I.V."/>
            <person name="Watkinson S.C."/>
        </authorList>
    </citation>
    <scope>NUCLEOTIDE SEQUENCE [LARGE SCALE GENOMIC DNA]</scope>
    <source>
        <strain evidence="3">strain S7.3</strain>
    </source>
</reference>
<proteinExistence type="predicted"/>
<dbReference type="EMBL" id="GL945477">
    <property type="protein sequence ID" value="EGO01694.1"/>
    <property type="molecule type" value="Genomic_DNA"/>
</dbReference>
<feature type="region of interest" description="Disordered" evidence="1">
    <location>
        <begin position="1"/>
        <end position="294"/>
    </location>
</feature>
<name>F8PNG7_SERL3</name>
<organism evidence="3">
    <name type="scientific">Serpula lacrymans var. lacrymans (strain S7.3)</name>
    <name type="common">Dry rot fungus</name>
    <dbReference type="NCBI Taxonomy" id="936435"/>
    <lineage>
        <taxon>Eukaryota</taxon>
        <taxon>Fungi</taxon>
        <taxon>Dikarya</taxon>
        <taxon>Basidiomycota</taxon>
        <taxon>Agaricomycotina</taxon>
        <taxon>Agaricomycetes</taxon>
        <taxon>Agaricomycetidae</taxon>
        <taxon>Boletales</taxon>
        <taxon>Coniophorineae</taxon>
        <taxon>Serpulaceae</taxon>
        <taxon>Serpula</taxon>
    </lineage>
</organism>
<feature type="compositionally biased region" description="Polar residues" evidence="1">
    <location>
        <begin position="447"/>
        <end position="460"/>
    </location>
</feature>
<dbReference type="OrthoDB" id="2413468at2759"/>
<accession>F8PNG7</accession>
<feature type="region of interest" description="Disordered" evidence="1">
    <location>
        <begin position="441"/>
        <end position="532"/>
    </location>
</feature>
<feature type="compositionally biased region" description="Basic and acidic residues" evidence="1">
    <location>
        <begin position="596"/>
        <end position="606"/>
    </location>
</feature>
<dbReference type="InParanoid" id="F8PNG7"/>
<protein>
    <submittedName>
        <fullName evidence="2">Uncharacterized protein</fullName>
    </submittedName>
</protein>
<feature type="compositionally biased region" description="Polar residues" evidence="1">
    <location>
        <begin position="72"/>
        <end position="96"/>
    </location>
</feature>
<feature type="region of interest" description="Disordered" evidence="1">
    <location>
        <begin position="394"/>
        <end position="416"/>
    </location>
</feature>
<feature type="compositionally biased region" description="Polar residues" evidence="1">
    <location>
        <begin position="44"/>
        <end position="64"/>
    </location>
</feature>
<dbReference type="Proteomes" id="UP000008063">
    <property type="component" value="Unassembled WGS sequence"/>
</dbReference>
<dbReference type="HOGENOM" id="CLU_012232_0_0_1"/>
<feature type="region of interest" description="Disordered" evidence="1">
    <location>
        <begin position="734"/>
        <end position="960"/>
    </location>
</feature>